<dbReference type="EMBL" id="GBXM01045574">
    <property type="protein sequence ID" value="JAH63003.1"/>
    <property type="molecule type" value="Transcribed_RNA"/>
</dbReference>
<sequence length="27" mass="2976">MGGTAWRAKLGCLRESSFNKCVMGEPF</sequence>
<dbReference type="AlphaFoldDB" id="A0A0E9UDF8"/>
<evidence type="ECO:0000313" key="1">
    <source>
        <dbReference type="EMBL" id="JAH63003.1"/>
    </source>
</evidence>
<protein>
    <submittedName>
        <fullName evidence="1">Uncharacterized protein</fullName>
    </submittedName>
</protein>
<proteinExistence type="predicted"/>
<reference evidence="1" key="2">
    <citation type="journal article" date="2015" name="Fish Shellfish Immunol.">
        <title>Early steps in the European eel (Anguilla anguilla)-Vibrio vulnificus interaction in the gills: Role of the RtxA13 toxin.</title>
        <authorList>
            <person name="Callol A."/>
            <person name="Pajuelo D."/>
            <person name="Ebbesson L."/>
            <person name="Teles M."/>
            <person name="MacKenzie S."/>
            <person name="Amaro C."/>
        </authorList>
    </citation>
    <scope>NUCLEOTIDE SEQUENCE</scope>
</reference>
<reference evidence="1" key="1">
    <citation type="submission" date="2014-11" db="EMBL/GenBank/DDBJ databases">
        <authorList>
            <person name="Amaro Gonzalez C."/>
        </authorList>
    </citation>
    <scope>NUCLEOTIDE SEQUENCE</scope>
</reference>
<accession>A0A0E9UDF8</accession>
<name>A0A0E9UDF8_ANGAN</name>
<dbReference type="EMBL" id="GBXM01051102">
    <property type="protein sequence ID" value="JAH57475.1"/>
    <property type="molecule type" value="Transcribed_RNA"/>
</dbReference>
<organism evidence="1">
    <name type="scientific">Anguilla anguilla</name>
    <name type="common">European freshwater eel</name>
    <name type="synonym">Muraena anguilla</name>
    <dbReference type="NCBI Taxonomy" id="7936"/>
    <lineage>
        <taxon>Eukaryota</taxon>
        <taxon>Metazoa</taxon>
        <taxon>Chordata</taxon>
        <taxon>Craniata</taxon>
        <taxon>Vertebrata</taxon>
        <taxon>Euteleostomi</taxon>
        <taxon>Actinopterygii</taxon>
        <taxon>Neopterygii</taxon>
        <taxon>Teleostei</taxon>
        <taxon>Anguilliformes</taxon>
        <taxon>Anguillidae</taxon>
        <taxon>Anguilla</taxon>
    </lineage>
</organism>